<dbReference type="EMBL" id="MHTM01000016">
    <property type="protein sequence ID" value="OHA62362.1"/>
    <property type="molecule type" value="Genomic_DNA"/>
</dbReference>
<dbReference type="Proteomes" id="UP000177140">
    <property type="component" value="Unassembled WGS sequence"/>
</dbReference>
<accession>A0A1G2QQV3</accession>
<evidence type="ECO:0000313" key="2">
    <source>
        <dbReference type="Proteomes" id="UP000177140"/>
    </source>
</evidence>
<comment type="caution">
    <text evidence="1">The sequence shown here is derived from an EMBL/GenBank/DDBJ whole genome shotgun (WGS) entry which is preliminary data.</text>
</comment>
<dbReference type="AlphaFoldDB" id="A0A1G2QQV3"/>
<name>A0A1G2QQV3_9BACT</name>
<reference evidence="1 2" key="1">
    <citation type="journal article" date="2016" name="Nat. Commun.">
        <title>Thousands of microbial genomes shed light on interconnected biogeochemical processes in an aquifer system.</title>
        <authorList>
            <person name="Anantharaman K."/>
            <person name="Brown C.T."/>
            <person name="Hug L.A."/>
            <person name="Sharon I."/>
            <person name="Castelle C.J."/>
            <person name="Probst A.J."/>
            <person name="Thomas B.C."/>
            <person name="Singh A."/>
            <person name="Wilkins M.J."/>
            <person name="Karaoz U."/>
            <person name="Brodie E.L."/>
            <person name="Williams K.H."/>
            <person name="Hubbard S.S."/>
            <person name="Banfield J.F."/>
        </authorList>
    </citation>
    <scope>NUCLEOTIDE SEQUENCE [LARGE SCALE GENOMIC DNA]</scope>
</reference>
<gene>
    <name evidence="1" type="ORF">A2556_01530</name>
</gene>
<protein>
    <submittedName>
        <fullName evidence="1">Uncharacterized protein</fullName>
    </submittedName>
</protein>
<evidence type="ECO:0000313" key="1">
    <source>
        <dbReference type="EMBL" id="OHA62362.1"/>
    </source>
</evidence>
<organism evidence="1 2">
    <name type="scientific">Candidatus Vogelbacteria bacterium RIFOXYD2_FULL_44_9</name>
    <dbReference type="NCBI Taxonomy" id="1802441"/>
    <lineage>
        <taxon>Bacteria</taxon>
        <taxon>Candidatus Vogeliibacteriota</taxon>
    </lineage>
</organism>
<proteinExistence type="predicted"/>
<sequence length="79" mass="8395">MVAVAGTGLIFLIWLFIVAFDLSTPAPPVVEKVAPVAVEVVVPTTTNQVSWWQTVSTGSTEAVLSVWQGIKIAVDQVTN</sequence>